<comment type="caution">
    <text evidence="2">The sequence shown here is derived from an EMBL/GenBank/DDBJ whole genome shotgun (WGS) entry which is preliminary data.</text>
</comment>
<gene>
    <name evidence="2" type="ORF">GDO81_030019</name>
</gene>
<keyword evidence="1" id="KW-0472">Membrane</keyword>
<reference evidence="2" key="1">
    <citation type="thesis" date="2020" institute="ProQuest LLC" country="789 East Eisenhower Parkway, Ann Arbor, MI, USA">
        <title>Comparative Genomics and Chromosome Evolution.</title>
        <authorList>
            <person name="Mudd A.B."/>
        </authorList>
    </citation>
    <scope>NUCLEOTIDE SEQUENCE</scope>
    <source>
        <strain evidence="2">237g6f4</strain>
        <tissue evidence="2">Blood</tissue>
    </source>
</reference>
<feature type="transmembrane region" description="Helical" evidence="1">
    <location>
        <begin position="35"/>
        <end position="56"/>
    </location>
</feature>
<dbReference type="EMBL" id="WNYA01086893">
    <property type="protein sequence ID" value="KAG8534890.1"/>
    <property type="molecule type" value="Genomic_DNA"/>
</dbReference>
<evidence type="ECO:0000313" key="3">
    <source>
        <dbReference type="Proteomes" id="UP000824782"/>
    </source>
</evidence>
<protein>
    <submittedName>
        <fullName evidence="2">Uncharacterized protein</fullName>
    </submittedName>
</protein>
<keyword evidence="1" id="KW-1133">Transmembrane helix</keyword>
<organism evidence="2 3">
    <name type="scientific">Engystomops pustulosus</name>
    <name type="common">Tungara frog</name>
    <name type="synonym">Physalaemus pustulosus</name>
    <dbReference type="NCBI Taxonomy" id="76066"/>
    <lineage>
        <taxon>Eukaryota</taxon>
        <taxon>Metazoa</taxon>
        <taxon>Chordata</taxon>
        <taxon>Craniata</taxon>
        <taxon>Vertebrata</taxon>
        <taxon>Euteleostomi</taxon>
        <taxon>Amphibia</taxon>
        <taxon>Batrachia</taxon>
        <taxon>Anura</taxon>
        <taxon>Neobatrachia</taxon>
        <taxon>Hyloidea</taxon>
        <taxon>Leptodactylidae</taxon>
        <taxon>Leiuperinae</taxon>
        <taxon>Engystomops</taxon>
    </lineage>
</organism>
<keyword evidence="1" id="KW-0812">Transmembrane</keyword>
<name>A0AAV6YIS7_ENGPU</name>
<dbReference type="Proteomes" id="UP000824782">
    <property type="component" value="Unassembled WGS sequence"/>
</dbReference>
<evidence type="ECO:0000313" key="2">
    <source>
        <dbReference type="EMBL" id="KAG8534890.1"/>
    </source>
</evidence>
<sequence>MAPVVRLLHPGAPGQSHALPVVGTASLRTDRGHRMALNIAATLLLTTGVTLLIYLIKWWHGVKKKNLPPGPTPLPILGNIFQLDASELPQSLVKVSTVFFGL</sequence>
<keyword evidence="3" id="KW-1185">Reference proteome</keyword>
<accession>A0AAV6YIS7</accession>
<evidence type="ECO:0000256" key="1">
    <source>
        <dbReference type="SAM" id="Phobius"/>
    </source>
</evidence>
<proteinExistence type="predicted"/>
<dbReference type="AlphaFoldDB" id="A0AAV6YIS7"/>